<evidence type="ECO:0000313" key="6">
    <source>
        <dbReference type="EMBL" id="KTD85662.1"/>
    </source>
</evidence>
<feature type="domain" description="HTH tetR-type" evidence="5">
    <location>
        <begin position="1"/>
        <end position="60"/>
    </location>
</feature>
<dbReference type="Gene3D" id="1.10.357.10">
    <property type="entry name" value="Tetracycline Repressor, domain 2"/>
    <property type="match status" value="1"/>
</dbReference>
<dbReference type="Proteomes" id="UP000054709">
    <property type="component" value="Unassembled WGS sequence"/>
</dbReference>
<dbReference type="PROSITE" id="PS50977">
    <property type="entry name" value="HTH_TETR_2"/>
    <property type="match status" value="1"/>
</dbReference>
<accession>A0A0W1AWJ7</accession>
<keyword evidence="1" id="KW-0805">Transcription regulation</keyword>
<dbReference type="InterPro" id="IPR050109">
    <property type="entry name" value="HTH-type_TetR-like_transc_reg"/>
</dbReference>
<dbReference type="GO" id="GO:0000976">
    <property type="term" value="F:transcription cis-regulatory region binding"/>
    <property type="evidence" value="ECO:0007669"/>
    <property type="project" value="TreeGrafter"/>
</dbReference>
<proteinExistence type="predicted"/>
<name>A0A0W1AWJ7_9BACL</name>
<evidence type="ECO:0000259" key="5">
    <source>
        <dbReference type="PROSITE" id="PS50977"/>
    </source>
</evidence>
<dbReference type="InterPro" id="IPR009057">
    <property type="entry name" value="Homeodomain-like_sf"/>
</dbReference>
<sequence>MKRKEIKDTALKCFTTHGYEGASLSQIAELVGMKKQSLYAHFKGKDDLFLQVLQDAKETEISSKLQYLSTVGTQNPKADLLGYLQLVIDMFQKNEQLTFWLRISFFPPPHLATAIDEEVIDTEKKIQPILESKFQAWIDAKVIREDAASIPTLAFLGVVDSIMLELVYGNNETRLNEKLNASWTVFWRGISQL</sequence>
<protein>
    <submittedName>
        <fullName evidence="6">TetR family transcriptional regulator</fullName>
    </submittedName>
</protein>
<dbReference type="Gene3D" id="1.10.10.60">
    <property type="entry name" value="Homeodomain-like"/>
    <property type="match status" value="1"/>
</dbReference>
<evidence type="ECO:0000256" key="4">
    <source>
        <dbReference type="PROSITE-ProRule" id="PRU00335"/>
    </source>
</evidence>
<dbReference type="PANTHER" id="PTHR30055:SF238">
    <property type="entry name" value="MYCOFACTOCIN BIOSYNTHESIS TRANSCRIPTIONAL REGULATOR MFTR-RELATED"/>
    <property type="match status" value="1"/>
</dbReference>
<dbReference type="PANTHER" id="PTHR30055">
    <property type="entry name" value="HTH-TYPE TRANSCRIPTIONAL REGULATOR RUTR"/>
    <property type="match status" value="1"/>
</dbReference>
<evidence type="ECO:0000256" key="3">
    <source>
        <dbReference type="ARBA" id="ARBA00023163"/>
    </source>
</evidence>
<organism evidence="6 7">
    <name type="scientific">Paenibacillus etheri</name>
    <dbReference type="NCBI Taxonomy" id="1306852"/>
    <lineage>
        <taxon>Bacteria</taxon>
        <taxon>Bacillati</taxon>
        <taxon>Bacillota</taxon>
        <taxon>Bacilli</taxon>
        <taxon>Bacillales</taxon>
        <taxon>Paenibacillaceae</taxon>
        <taxon>Paenibacillus</taxon>
    </lineage>
</organism>
<dbReference type="SUPFAM" id="SSF46689">
    <property type="entry name" value="Homeodomain-like"/>
    <property type="match status" value="1"/>
</dbReference>
<dbReference type="PRINTS" id="PR00455">
    <property type="entry name" value="HTHTETR"/>
</dbReference>
<dbReference type="GO" id="GO:0003700">
    <property type="term" value="F:DNA-binding transcription factor activity"/>
    <property type="evidence" value="ECO:0007669"/>
    <property type="project" value="TreeGrafter"/>
</dbReference>
<keyword evidence="2 4" id="KW-0238">DNA-binding</keyword>
<evidence type="ECO:0000256" key="2">
    <source>
        <dbReference type="ARBA" id="ARBA00023125"/>
    </source>
</evidence>
<reference evidence="6 7" key="1">
    <citation type="journal article" date="2015" name="Int. Biodeterior. Biodegradation">
        <title>Physiological and genetic screening methods for the isolation of methyl tert-butyl ether-degrading bacteria for bioremediation purposes.</title>
        <authorList>
            <person name="Guisado I.M."/>
            <person name="Purswani J."/>
            <person name="Gonzalez Lopez J."/>
            <person name="Pozo C."/>
        </authorList>
    </citation>
    <scope>NUCLEOTIDE SEQUENCE [LARGE SCALE GENOMIC DNA]</scope>
    <source>
        <strain evidence="6 7">SH7</strain>
    </source>
</reference>
<dbReference type="EMBL" id="LCZJ02000026">
    <property type="protein sequence ID" value="KTD85662.1"/>
    <property type="molecule type" value="Genomic_DNA"/>
</dbReference>
<dbReference type="OrthoDB" id="509229at2"/>
<comment type="caution">
    <text evidence="6">The sequence shown here is derived from an EMBL/GenBank/DDBJ whole genome shotgun (WGS) entry which is preliminary data.</text>
</comment>
<evidence type="ECO:0000256" key="1">
    <source>
        <dbReference type="ARBA" id="ARBA00023015"/>
    </source>
</evidence>
<dbReference type="Pfam" id="PF00440">
    <property type="entry name" value="TetR_N"/>
    <property type="match status" value="1"/>
</dbReference>
<keyword evidence="7" id="KW-1185">Reference proteome</keyword>
<feature type="DNA-binding region" description="H-T-H motif" evidence="4">
    <location>
        <begin position="23"/>
        <end position="42"/>
    </location>
</feature>
<dbReference type="RefSeq" id="WP_060624503.1">
    <property type="nucleotide sequence ID" value="NZ_LCZJ02000026.1"/>
</dbReference>
<dbReference type="AlphaFoldDB" id="A0A0W1AWJ7"/>
<keyword evidence="3" id="KW-0804">Transcription</keyword>
<gene>
    <name evidence="6" type="ORF">UQ64_19405</name>
</gene>
<evidence type="ECO:0000313" key="7">
    <source>
        <dbReference type="Proteomes" id="UP000054709"/>
    </source>
</evidence>
<dbReference type="InterPro" id="IPR001647">
    <property type="entry name" value="HTH_TetR"/>
</dbReference>